<dbReference type="EMBL" id="JAQQXP010000001">
    <property type="protein sequence ID" value="MDC8829681.1"/>
    <property type="molecule type" value="Genomic_DNA"/>
</dbReference>
<dbReference type="Pfam" id="PF16369">
    <property type="entry name" value="GH43_C"/>
    <property type="match status" value="1"/>
</dbReference>
<evidence type="ECO:0000256" key="2">
    <source>
        <dbReference type="ARBA" id="ARBA00009865"/>
    </source>
</evidence>
<evidence type="ECO:0000256" key="4">
    <source>
        <dbReference type="ARBA" id="ARBA00023295"/>
    </source>
</evidence>
<feature type="region of interest" description="Disordered" evidence="5">
    <location>
        <begin position="20"/>
        <end position="61"/>
    </location>
</feature>
<dbReference type="Pfam" id="PF04616">
    <property type="entry name" value="Glyco_hydro_43"/>
    <property type="match status" value="1"/>
</dbReference>
<gene>
    <name evidence="9" type="ORF">OIK42_02785</name>
</gene>
<dbReference type="PROSITE" id="PS51257">
    <property type="entry name" value="PROKAR_LIPOPROTEIN"/>
    <property type="match status" value="1"/>
</dbReference>
<evidence type="ECO:0000256" key="3">
    <source>
        <dbReference type="ARBA" id="ARBA00022801"/>
    </source>
</evidence>
<dbReference type="Proteomes" id="UP001218788">
    <property type="component" value="Unassembled WGS sequence"/>
</dbReference>
<dbReference type="PANTHER" id="PTHR43301:SF3">
    <property type="entry name" value="ARABINAN ENDO-1,5-ALPHA-L-ARABINOSIDASE A-RELATED"/>
    <property type="match status" value="1"/>
</dbReference>
<dbReference type="SUPFAM" id="SSF75005">
    <property type="entry name" value="Arabinanase/levansucrase/invertase"/>
    <property type="match status" value="1"/>
</dbReference>
<dbReference type="Gene3D" id="2.40.128.10">
    <property type="match status" value="1"/>
</dbReference>
<evidence type="ECO:0000313" key="10">
    <source>
        <dbReference type="Proteomes" id="UP001218788"/>
    </source>
</evidence>
<dbReference type="SUPFAM" id="SSF49899">
    <property type="entry name" value="Concanavalin A-like lectins/glucanases"/>
    <property type="match status" value="1"/>
</dbReference>
<dbReference type="Gene3D" id="2.115.10.20">
    <property type="entry name" value="Glycosyl hydrolase domain, family 43"/>
    <property type="match status" value="1"/>
</dbReference>
<evidence type="ECO:0000259" key="7">
    <source>
        <dbReference type="Pfam" id="PF16369"/>
    </source>
</evidence>
<dbReference type="Pfam" id="PF13385">
    <property type="entry name" value="Laminin_G_3"/>
    <property type="match status" value="1"/>
</dbReference>
<accession>A0ABT5KY48</accession>
<organism evidence="9 10">
    <name type="scientific">Alteromonas gilva</name>
    <dbReference type="NCBI Taxonomy" id="2987522"/>
    <lineage>
        <taxon>Bacteria</taxon>
        <taxon>Pseudomonadati</taxon>
        <taxon>Pseudomonadota</taxon>
        <taxon>Gammaproteobacteria</taxon>
        <taxon>Alteromonadales</taxon>
        <taxon>Alteromonadaceae</taxon>
        <taxon>Alteromonas/Salinimonas group</taxon>
        <taxon>Alteromonas</taxon>
    </lineage>
</organism>
<keyword evidence="6" id="KW-0732">Signal</keyword>
<dbReference type="Pfam" id="PF20578">
    <property type="entry name" value="aBig_2"/>
    <property type="match status" value="1"/>
</dbReference>
<keyword evidence="10" id="KW-1185">Reference proteome</keyword>
<dbReference type="RefSeq" id="WP_273638191.1">
    <property type="nucleotide sequence ID" value="NZ_JAQQXP010000001.1"/>
</dbReference>
<dbReference type="InterPro" id="IPR023296">
    <property type="entry name" value="Glyco_hydro_beta-prop_sf"/>
</dbReference>
<comment type="similarity">
    <text evidence="2">Belongs to the glycosyl hydrolase 43 family.</text>
</comment>
<feature type="domain" description="Extracellular endo-alpha-(1-&gt;5)-L-arabinanase C-terminal" evidence="7">
    <location>
        <begin position="409"/>
        <end position="512"/>
    </location>
</feature>
<evidence type="ECO:0000313" key="9">
    <source>
        <dbReference type="EMBL" id="MDC8829681.1"/>
    </source>
</evidence>
<feature type="compositionally biased region" description="Gly residues" evidence="5">
    <location>
        <begin position="36"/>
        <end position="57"/>
    </location>
</feature>
<reference evidence="9 10" key="1">
    <citation type="submission" date="2022-10" db="EMBL/GenBank/DDBJ databases">
        <title>Alteromonas sp. chi3 Genome sequencing.</title>
        <authorList>
            <person name="Park S."/>
        </authorList>
    </citation>
    <scope>NUCLEOTIDE SEQUENCE [LARGE SCALE GENOMIC DNA]</scope>
    <source>
        <strain evidence="10">chi3</strain>
    </source>
</reference>
<dbReference type="InterPro" id="IPR013320">
    <property type="entry name" value="ConA-like_dom_sf"/>
</dbReference>
<dbReference type="InterPro" id="IPR006710">
    <property type="entry name" value="Glyco_hydro_43"/>
</dbReference>
<protein>
    <submittedName>
        <fullName evidence="9">Family 43 glycosylhydrolase</fullName>
    </submittedName>
</protein>
<sequence length="815" mass="87725">MQKLTLVLLFVAFLGGCGGGSDSGSTEVPTPPPTDGGDGGDGGGTPPTTGGGSGGEGPVANPTVSEAPIFFDIGVHDPSVVKADDQYYVFGSHLSSARTADLTRWTRVADLVNDANPLFDTYAEEAAEGIAWTDGYIGSWAADVIQLEDGNFYFYYNHCAQAPDGNCISRSYLGVAKSANVEGPYENIQLILKSGHRDGEGPGINGENYNGNIHPNAIDPDVFFDKEGRLWMVYGSYSGGIFVMELSPETGLPLDPNSYGTKLTGGNYSSIEGPFMLYNAEHDYYYLFTSYGGYDQNGGYNMRVARSRTPDGPFVDSLGQDMISAIGGYEAIAPYGNKVIGGFEFASELGLSGNDYGYMAPGHGSAIYAEELGKYLTFFHTRFPNSGEFHEVRVHELLFSEDGWPLIAPHRYSPVEGENIVDEEDILGIYQVINHGKDINRTVKEANYVTLDTDGNVSGAIEGTYTLENNTLTIQSSSTSYSGKALWQWHEQEELLVPAFTLVSENGNAVWGTRMPVVDYDQAVAAIVDSLDYADVITSSVTLPTEGLLGATLTWTSSHPEYIAADGTVTRPSAAEGDVEVTLTVSVSLDQVTASETFSITVRADSGSGLLAHYAFDNSLADSNNVFEDATGTGTVYTGSGATIDYVDGVNGSAAILDGTSGIRFPGQLITGNQYTVSLWVNPAADNQFTPTFFAGIDDDSWISLVPMSWDENTMLWSNNNGSWFDGTTGEKIPLNSWSHLVFSVNDGDVTVYIDGEAKFTGTDFPDLFTGNPGDFLFGINYFEQDALFEGQVDELRVYDKSLNADEVFELFSNP</sequence>
<feature type="domain" description="Atrophied bacterial Ig" evidence="8">
    <location>
        <begin position="525"/>
        <end position="604"/>
    </location>
</feature>
<dbReference type="InterPro" id="IPR050727">
    <property type="entry name" value="GH43_arabinanases"/>
</dbReference>
<evidence type="ECO:0000259" key="8">
    <source>
        <dbReference type="Pfam" id="PF20578"/>
    </source>
</evidence>
<evidence type="ECO:0000256" key="5">
    <source>
        <dbReference type="SAM" id="MobiDB-lite"/>
    </source>
</evidence>
<dbReference type="InterPro" id="IPR046780">
    <property type="entry name" value="aBig_2"/>
</dbReference>
<comment type="pathway">
    <text evidence="1">Glycan metabolism; L-arabinan degradation.</text>
</comment>
<name>A0ABT5KY48_9ALTE</name>
<evidence type="ECO:0000256" key="6">
    <source>
        <dbReference type="SAM" id="SignalP"/>
    </source>
</evidence>
<evidence type="ECO:0000256" key="1">
    <source>
        <dbReference type="ARBA" id="ARBA00004834"/>
    </source>
</evidence>
<dbReference type="InterPro" id="IPR032291">
    <property type="entry name" value="Abn2_C"/>
</dbReference>
<dbReference type="Gene3D" id="2.60.120.200">
    <property type="match status" value="1"/>
</dbReference>
<keyword evidence="4" id="KW-0326">Glycosidase</keyword>
<dbReference type="PANTHER" id="PTHR43301">
    <property type="entry name" value="ARABINAN ENDO-1,5-ALPHA-L-ARABINOSIDASE"/>
    <property type="match status" value="1"/>
</dbReference>
<comment type="caution">
    <text evidence="9">The sequence shown here is derived from an EMBL/GenBank/DDBJ whole genome shotgun (WGS) entry which is preliminary data.</text>
</comment>
<feature type="chain" id="PRO_5045525819" evidence="6">
    <location>
        <begin position="24"/>
        <end position="815"/>
    </location>
</feature>
<keyword evidence="3" id="KW-0378">Hydrolase</keyword>
<feature type="signal peptide" evidence="6">
    <location>
        <begin position="1"/>
        <end position="23"/>
    </location>
</feature>
<proteinExistence type="inferred from homology"/>